<keyword evidence="1" id="KW-1133">Transmembrane helix</keyword>
<keyword evidence="1" id="KW-0472">Membrane</keyword>
<protein>
    <submittedName>
        <fullName evidence="2">ABC-type proline/glycine betaine transport system permease subunit</fullName>
    </submittedName>
</protein>
<accession>A0ABT9QDY8</accession>
<feature type="transmembrane region" description="Helical" evidence="1">
    <location>
        <begin position="9"/>
        <end position="29"/>
    </location>
</feature>
<feature type="transmembrane region" description="Helical" evidence="1">
    <location>
        <begin position="41"/>
        <end position="60"/>
    </location>
</feature>
<sequence length="65" mass="6824">MDTAKRRAWAWTCGSLAVLGALVAVMGWGLSPAVFARYLNLLGGVVLVASLLNLLAILAASKPER</sequence>
<name>A0ABT9QDY8_9ACTN</name>
<comment type="caution">
    <text evidence="2">The sequence shown here is derived from an EMBL/GenBank/DDBJ whole genome shotgun (WGS) entry which is preliminary data.</text>
</comment>
<dbReference type="Proteomes" id="UP001225356">
    <property type="component" value="Unassembled WGS sequence"/>
</dbReference>
<dbReference type="RefSeq" id="WP_307559057.1">
    <property type="nucleotide sequence ID" value="NZ_JAUSQU010000001.1"/>
</dbReference>
<dbReference type="EMBL" id="JAUSQU010000001">
    <property type="protein sequence ID" value="MDP9844294.1"/>
    <property type="molecule type" value="Genomic_DNA"/>
</dbReference>
<gene>
    <name evidence="2" type="ORF">J2853_003505</name>
</gene>
<evidence type="ECO:0000256" key="1">
    <source>
        <dbReference type="SAM" id="Phobius"/>
    </source>
</evidence>
<keyword evidence="1" id="KW-0812">Transmembrane</keyword>
<evidence type="ECO:0000313" key="3">
    <source>
        <dbReference type="Proteomes" id="UP001225356"/>
    </source>
</evidence>
<evidence type="ECO:0000313" key="2">
    <source>
        <dbReference type="EMBL" id="MDP9844294.1"/>
    </source>
</evidence>
<organism evidence="2 3">
    <name type="scientific">Streptosporangium lutulentum</name>
    <dbReference type="NCBI Taxonomy" id="1461250"/>
    <lineage>
        <taxon>Bacteria</taxon>
        <taxon>Bacillati</taxon>
        <taxon>Actinomycetota</taxon>
        <taxon>Actinomycetes</taxon>
        <taxon>Streptosporangiales</taxon>
        <taxon>Streptosporangiaceae</taxon>
        <taxon>Streptosporangium</taxon>
    </lineage>
</organism>
<proteinExistence type="predicted"/>
<reference evidence="2 3" key="1">
    <citation type="submission" date="2023-07" db="EMBL/GenBank/DDBJ databases">
        <title>Sequencing the genomes of 1000 actinobacteria strains.</title>
        <authorList>
            <person name="Klenk H.-P."/>
        </authorList>
    </citation>
    <scope>NUCLEOTIDE SEQUENCE [LARGE SCALE GENOMIC DNA]</scope>
    <source>
        <strain evidence="2 3">DSM 46740</strain>
    </source>
</reference>
<keyword evidence="3" id="KW-1185">Reference proteome</keyword>